<protein>
    <recommendedName>
        <fullName evidence="6">TATA-binding protein interacting (TIP20) domain-containing protein</fullName>
    </recommendedName>
</protein>
<name>F4RCS9_MELLP</name>
<feature type="compositionally biased region" description="Acidic residues" evidence="5">
    <location>
        <begin position="324"/>
        <end position="352"/>
    </location>
</feature>
<dbReference type="OrthoDB" id="6260732at2759"/>
<evidence type="ECO:0000259" key="6">
    <source>
        <dbReference type="Pfam" id="PF08623"/>
    </source>
</evidence>
<dbReference type="KEGG" id="mlr:MELLADRAFT_42468"/>
<organism evidence="8">
    <name type="scientific">Melampsora larici-populina (strain 98AG31 / pathotype 3-4-7)</name>
    <name type="common">Poplar leaf rust fungus</name>
    <dbReference type="NCBI Taxonomy" id="747676"/>
    <lineage>
        <taxon>Eukaryota</taxon>
        <taxon>Fungi</taxon>
        <taxon>Dikarya</taxon>
        <taxon>Basidiomycota</taxon>
        <taxon>Pucciniomycotina</taxon>
        <taxon>Pucciniomycetes</taxon>
        <taxon>Pucciniales</taxon>
        <taxon>Melampsoraceae</taxon>
        <taxon>Melampsora</taxon>
    </lineage>
</organism>
<evidence type="ECO:0000256" key="3">
    <source>
        <dbReference type="ARBA" id="ARBA00022786"/>
    </source>
</evidence>
<dbReference type="AlphaFoldDB" id="F4RCS9"/>
<dbReference type="RefSeq" id="XP_007406828.1">
    <property type="nucleotide sequence ID" value="XM_007406766.1"/>
</dbReference>
<sequence length="1263" mass="139124">MATNAYAVKQLLTKMRNPDADFRFMALTDLVREITSRATFPSSDRGFGLDESTEKETVDIVLELINDKNTEVKNQAVKTLGVLVRNVGDPRMISIVDKLAIYGKSDDEQLRDLSGLALKTVVSEIPSGSKLAPTLCTRLIPRLMAQLQDANSTPDILSANLDILSDLLVRFDTYYRAYPAVQLQCIKVLEPLIANPRPAVTKRSVIALGSLAGCCTDVNFETLITKVVMPRLKQEEDVAKLKIATLLVGVLAKTSAARLSQTISNVVPLIISAQNKKDDELTETCLQTLESLLLRLPSQMTGFIPAVIDLAAQAIKHDPNYAAEDTDDMDVDDEGVDGEEEDDDDEYSDDDDVSWKVRRAATKLFSTLIVTRFELLQEFYKSISPVLISRFNEREESVKLEVWATYTQLLKQTKLHIGSEHDATPAERGLKRKRANPSEGETANGPLSALRSQAPAITKSIVKCLSCKSIPVRQAGFVLLSELIHVLGGGLETQVLPLMSRVEASLKTTDGGISGMGTNLKIEVYTFLSLFFTTHHPRSFMPELPRLVNHLIIGINDKYHRIASEAFIAAASLVKILKPLAPTSPLSFNSSAALKEIYEATLQRLTSSSADQDVKERAAVCLETLISHAADQFETDFQKSLPILTQRLENEITRTSALKVVTNIARSSVPKGEAFDQWIQDILPLTAAFLRKNNRALKISCFECLNALLQRIPGKLRLDTIHSLVSDLHPLINSSDPHLLPLAFKTLGLIFPLASDLTSTDRDAIMAPVYLIMKSSAISQTSALEGLITLFTSIIQSGLDNASNLLDASNASHATGLQSYQTVSRCIGAVIRTDPSVGISTVTKFSNSLRNDPNDEKVLSYFSLLCLGELGRVVDLSTQPDVFESAIARFSSSSEDIRNAAAFAIGNIAAGSSNNFLPEIFKLMQGDKKQRYIVLQALKEFITHVPSHSLAHHADTLWDPLFDDIDVGVEMCRNVAAECLGKLTLSDPLKYLPRLQERLKSSSSHIRMTCVTSIRFTLTDDTAGFDEHLGPFLTDFLIHIRDTDLSVRALALSVLDSATHNKPELIKDILGELLPLLYAETVVDQSLVRFVEMGPFKHRVDDGLETRKLAYSTMLTLLDMCLSKIDINEFTDRVLNGISDEDEIKVLCYLMLIRLSHIAPATVAPRLDQSTEAFSAIINLKLKDNAVKQDLERTAELQRSALRAMVALLPLSSPAVSPKFCQLIRDTNHHATLGMEFKDLINKRNLSSLGYVTNNHGGGNSMN</sequence>
<evidence type="ECO:0000256" key="5">
    <source>
        <dbReference type="SAM" id="MobiDB-lite"/>
    </source>
</evidence>
<dbReference type="Gene3D" id="1.25.10.10">
    <property type="entry name" value="Leucine-rich Repeat Variant"/>
    <property type="match status" value="1"/>
</dbReference>
<feature type="region of interest" description="Disordered" evidence="5">
    <location>
        <begin position="321"/>
        <end position="352"/>
    </location>
</feature>
<dbReference type="InParanoid" id="F4RCS9"/>
<dbReference type="EMBL" id="GL883096">
    <property type="protein sequence ID" value="EGG09774.1"/>
    <property type="molecule type" value="Genomic_DNA"/>
</dbReference>
<accession>F4RCS9</accession>
<dbReference type="GO" id="GO:0010265">
    <property type="term" value="P:SCF complex assembly"/>
    <property type="evidence" value="ECO:0007669"/>
    <property type="project" value="InterPro"/>
</dbReference>
<keyword evidence="8" id="KW-1185">Reference proteome</keyword>
<dbReference type="SUPFAM" id="SSF48371">
    <property type="entry name" value="ARM repeat"/>
    <property type="match status" value="1"/>
</dbReference>
<feature type="compositionally biased region" description="Basic and acidic residues" evidence="5">
    <location>
        <begin position="417"/>
        <end position="429"/>
    </location>
</feature>
<evidence type="ECO:0000256" key="1">
    <source>
        <dbReference type="ARBA" id="ARBA00007657"/>
    </source>
</evidence>
<evidence type="ECO:0000256" key="4">
    <source>
        <dbReference type="PROSITE-ProRule" id="PRU00103"/>
    </source>
</evidence>
<feature type="domain" description="TATA-binding protein interacting (TIP20)" evidence="6">
    <location>
        <begin position="1065"/>
        <end position="1225"/>
    </location>
</feature>
<dbReference type="PANTHER" id="PTHR12696">
    <property type="entry name" value="TIP120"/>
    <property type="match status" value="1"/>
</dbReference>
<feature type="repeat" description="HEAT" evidence="4">
    <location>
        <begin position="57"/>
        <end position="94"/>
    </location>
</feature>
<dbReference type="InterPro" id="IPR011989">
    <property type="entry name" value="ARM-like"/>
</dbReference>
<feature type="region of interest" description="Disordered" evidence="5">
    <location>
        <begin position="417"/>
        <end position="449"/>
    </location>
</feature>
<dbReference type="HOGENOM" id="CLU_007157_0_0_1"/>
<dbReference type="FunCoup" id="F4RCS9">
    <property type="interactions" value="577"/>
</dbReference>
<reference evidence="8" key="1">
    <citation type="journal article" date="2011" name="Proc. Natl. Acad. Sci. U.S.A.">
        <title>Obligate biotrophy features unraveled by the genomic analysis of rust fungi.</title>
        <authorList>
            <person name="Duplessis S."/>
            <person name="Cuomo C.A."/>
            <person name="Lin Y.-C."/>
            <person name="Aerts A."/>
            <person name="Tisserant E."/>
            <person name="Veneault-Fourrey C."/>
            <person name="Joly D.L."/>
            <person name="Hacquard S."/>
            <person name="Amselem J."/>
            <person name="Cantarel B.L."/>
            <person name="Chiu R."/>
            <person name="Coutinho P.M."/>
            <person name="Feau N."/>
            <person name="Field M."/>
            <person name="Frey P."/>
            <person name="Gelhaye E."/>
            <person name="Goldberg J."/>
            <person name="Grabherr M.G."/>
            <person name="Kodira C.D."/>
            <person name="Kohler A."/>
            <person name="Kuees U."/>
            <person name="Lindquist E.A."/>
            <person name="Lucas S.M."/>
            <person name="Mago R."/>
            <person name="Mauceli E."/>
            <person name="Morin E."/>
            <person name="Murat C."/>
            <person name="Pangilinan J.L."/>
            <person name="Park R."/>
            <person name="Pearson M."/>
            <person name="Quesneville H."/>
            <person name="Rouhier N."/>
            <person name="Sakthikumar S."/>
            <person name="Salamov A.A."/>
            <person name="Schmutz J."/>
            <person name="Selles B."/>
            <person name="Shapiro H."/>
            <person name="Tanguay P."/>
            <person name="Tuskan G.A."/>
            <person name="Henrissat B."/>
            <person name="Van de Peer Y."/>
            <person name="Rouze P."/>
            <person name="Ellis J.G."/>
            <person name="Dodds P.N."/>
            <person name="Schein J.E."/>
            <person name="Zhong S."/>
            <person name="Hamelin R.C."/>
            <person name="Grigoriev I.V."/>
            <person name="Szabo L.J."/>
            <person name="Martin F."/>
        </authorList>
    </citation>
    <scope>NUCLEOTIDE SEQUENCE [LARGE SCALE GENOMIC DNA]</scope>
    <source>
        <strain evidence="8">98AG31 / pathotype 3-4-7</strain>
    </source>
</reference>
<evidence type="ECO:0000256" key="2">
    <source>
        <dbReference type="ARBA" id="ARBA00022737"/>
    </source>
</evidence>
<dbReference type="VEuPathDB" id="FungiDB:MELLADRAFT_42468"/>
<gene>
    <name evidence="7" type="ORF">MELLADRAFT_42468</name>
</gene>
<dbReference type="Pfam" id="PF25782">
    <property type="entry name" value="TPR_CAND1"/>
    <property type="match status" value="1"/>
</dbReference>
<dbReference type="Pfam" id="PF08623">
    <property type="entry name" value="TIP120"/>
    <property type="match status" value="1"/>
</dbReference>
<dbReference type="InterPro" id="IPR013932">
    <property type="entry name" value="TATA-bd_TIP120"/>
</dbReference>
<keyword evidence="3" id="KW-0833">Ubl conjugation pathway</keyword>
<comment type="similarity">
    <text evidence="1">Belongs to the CAND family.</text>
</comment>
<dbReference type="eggNOG" id="KOG1824">
    <property type="taxonomic scope" value="Eukaryota"/>
</dbReference>
<dbReference type="Proteomes" id="UP000001072">
    <property type="component" value="Unassembled WGS sequence"/>
</dbReference>
<dbReference type="GeneID" id="18928047"/>
<dbReference type="PROSITE" id="PS50077">
    <property type="entry name" value="HEAT_REPEAT"/>
    <property type="match status" value="1"/>
</dbReference>
<evidence type="ECO:0000313" key="8">
    <source>
        <dbReference type="Proteomes" id="UP000001072"/>
    </source>
</evidence>
<keyword evidence="2" id="KW-0677">Repeat</keyword>
<dbReference type="InterPro" id="IPR039852">
    <property type="entry name" value="CAND1/CAND2"/>
</dbReference>
<dbReference type="InterPro" id="IPR016024">
    <property type="entry name" value="ARM-type_fold"/>
</dbReference>
<evidence type="ECO:0000313" key="7">
    <source>
        <dbReference type="EMBL" id="EGG09774.1"/>
    </source>
</evidence>
<proteinExistence type="inferred from homology"/>
<dbReference type="InterPro" id="IPR021133">
    <property type="entry name" value="HEAT_type_2"/>
</dbReference>
<dbReference type="STRING" id="747676.F4RCS9"/>